<evidence type="ECO:0000313" key="1">
    <source>
        <dbReference type="EMBL" id="QJA52091.1"/>
    </source>
</evidence>
<dbReference type="AlphaFoldDB" id="A0A6H1ZXE2"/>
<proteinExistence type="predicted"/>
<accession>A0A6H1ZXE2</accession>
<name>A0A6H1ZXE2_9ZZZZ</name>
<gene>
    <name evidence="1" type="ORF">TM448A02473_0016</name>
</gene>
<sequence length="84" mass="10133">MNYTEWPTKRFSRQRKAADLRVIFLGGRMTFEEWWKNSVRPYVPKGSELEQTIFPWVEDAWKAAGRTMMDQDLKSKNNQEFKKD</sequence>
<dbReference type="EMBL" id="MT144311">
    <property type="protein sequence ID" value="QJA52091.1"/>
    <property type="molecule type" value="Genomic_DNA"/>
</dbReference>
<protein>
    <submittedName>
        <fullName evidence="1">Uncharacterized protein</fullName>
    </submittedName>
</protein>
<reference evidence="1" key="1">
    <citation type="submission" date="2020-03" db="EMBL/GenBank/DDBJ databases">
        <title>The deep terrestrial virosphere.</title>
        <authorList>
            <person name="Holmfeldt K."/>
            <person name="Nilsson E."/>
            <person name="Simone D."/>
            <person name="Lopez-Fernandez M."/>
            <person name="Wu X."/>
            <person name="de Brujin I."/>
            <person name="Lundin D."/>
            <person name="Andersson A."/>
            <person name="Bertilsson S."/>
            <person name="Dopson M."/>
        </authorList>
    </citation>
    <scope>NUCLEOTIDE SEQUENCE</scope>
    <source>
        <strain evidence="1">TM448A02473</strain>
    </source>
</reference>
<organism evidence="1">
    <name type="scientific">viral metagenome</name>
    <dbReference type="NCBI Taxonomy" id="1070528"/>
    <lineage>
        <taxon>unclassified sequences</taxon>
        <taxon>metagenomes</taxon>
        <taxon>organismal metagenomes</taxon>
    </lineage>
</organism>